<protein>
    <submittedName>
        <fullName evidence="5">Carbohydrate-binding protein</fullName>
    </submittedName>
</protein>
<dbReference type="Pfam" id="PF14310">
    <property type="entry name" value="Fn3-like"/>
    <property type="match status" value="1"/>
</dbReference>
<dbReference type="Pfam" id="PF01915">
    <property type="entry name" value="Glyco_hydro_3_C"/>
    <property type="match status" value="1"/>
</dbReference>
<dbReference type="SUPFAM" id="SSF52279">
    <property type="entry name" value="Beta-D-glucan exohydrolase, C-terminal domain"/>
    <property type="match status" value="1"/>
</dbReference>
<dbReference type="Proteomes" id="UP000481360">
    <property type="component" value="Unassembled WGS sequence"/>
</dbReference>
<dbReference type="InterPro" id="IPR005084">
    <property type="entry name" value="CBM6"/>
</dbReference>
<reference evidence="5 6" key="1">
    <citation type="submission" date="2020-03" db="EMBL/GenBank/DDBJ databases">
        <title>Isolation and identification of active actinomycetes.</title>
        <authorList>
            <person name="Sun X."/>
        </authorList>
    </citation>
    <scope>NUCLEOTIDE SEQUENCE [LARGE SCALE GENOMIC DNA]</scope>
    <source>
        <strain evidence="5 6">NEAU-D13</strain>
    </source>
</reference>
<evidence type="ECO:0000313" key="5">
    <source>
        <dbReference type="EMBL" id="NGY65196.1"/>
    </source>
</evidence>
<dbReference type="SMART" id="SM01217">
    <property type="entry name" value="Fn3_like"/>
    <property type="match status" value="1"/>
</dbReference>
<dbReference type="SUPFAM" id="SSF49785">
    <property type="entry name" value="Galactose-binding domain-like"/>
    <property type="match status" value="2"/>
</dbReference>
<feature type="domain" description="CBM6" evidence="4">
    <location>
        <begin position="1315"/>
        <end position="1476"/>
    </location>
</feature>
<dbReference type="InterPro" id="IPR006584">
    <property type="entry name" value="Cellulose-bd_IV"/>
</dbReference>
<dbReference type="GO" id="GO:0030246">
    <property type="term" value="F:carbohydrate binding"/>
    <property type="evidence" value="ECO:0007669"/>
    <property type="project" value="InterPro"/>
</dbReference>
<organism evidence="5 6">
    <name type="scientific">Lentzea alba</name>
    <dbReference type="NCBI Taxonomy" id="2714351"/>
    <lineage>
        <taxon>Bacteria</taxon>
        <taxon>Bacillati</taxon>
        <taxon>Actinomycetota</taxon>
        <taxon>Actinomycetes</taxon>
        <taxon>Pseudonocardiales</taxon>
        <taxon>Pseudonocardiaceae</taxon>
        <taxon>Lentzea</taxon>
    </lineage>
</organism>
<dbReference type="GO" id="GO:0045493">
    <property type="term" value="P:xylan catabolic process"/>
    <property type="evidence" value="ECO:0007669"/>
    <property type="project" value="InterPro"/>
</dbReference>
<dbReference type="SMART" id="SM00606">
    <property type="entry name" value="CBD_IV"/>
    <property type="match status" value="2"/>
</dbReference>
<dbReference type="InterPro" id="IPR001764">
    <property type="entry name" value="Glyco_hydro_3_N"/>
</dbReference>
<dbReference type="PANTHER" id="PTHR42721">
    <property type="entry name" value="SUGAR HYDROLASE-RELATED"/>
    <property type="match status" value="1"/>
</dbReference>
<dbReference type="CDD" id="cd04084">
    <property type="entry name" value="CBM6_xylanase-like"/>
    <property type="match status" value="2"/>
</dbReference>
<dbReference type="InterPro" id="IPR026891">
    <property type="entry name" value="Fn3-like"/>
</dbReference>
<dbReference type="InterPro" id="IPR013783">
    <property type="entry name" value="Ig-like_fold"/>
</dbReference>
<dbReference type="InterPro" id="IPR036962">
    <property type="entry name" value="Glyco_hydro_3_N_sf"/>
</dbReference>
<accession>A0A7C9W0D4</accession>
<dbReference type="Pfam" id="PF03422">
    <property type="entry name" value="CBM_6"/>
    <property type="match status" value="2"/>
</dbReference>
<comment type="caution">
    <text evidence="5">The sequence shown here is derived from an EMBL/GenBank/DDBJ whole genome shotgun (WGS) entry which is preliminary data.</text>
</comment>
<dbReference type="Gene3D" id="3.40.50.1700">
    <property type="entry name" value="Glycoside hydrolase family 3 C-terminal domain"/>
    <property type="match status" value="1"/>
</dbReference>
<dbReference type="InterPro" id="IPR044993">
    <property type="entry name" value="BXL"/>
</dbReference>
<dbReference type="RefSeq" id="WP_166054014.1">
    <property type="nucleotide sequence ID" value="NZ_JAAMPJ010000015.1"/>
</dbReference>
<dbReference type="Gene3D" id="2.60.40.10">
    <property type="entry name" value="Immunoglobulins"/>
    <property type="match status" value="1"/>
</dbReference>
<dbReference type="Gene3D" id="3.20.20.300">
    <property type="entry name" value="Glycoside hydrolase, family 3, N-terminal domain"/>
    <property type="match status" value="1"/>
</dbReference>
<name>A0A7C9W0D4_9PSEU</name>
<dbReference type="InterPro" id="IPR006311">
    <property type="entry name" value="TAT_signal"/>
</dbReference>
<comment type="similarity">
    <text evidence="1">Belongs to the glycosyl hydrolase 3 family.</text>
</comment>
<dbReference type="EMBL" id="JAAMPJ010000015">
    <property type="protein sequence ID" value="NGY65196.1"/>
    <property type="molecule type" value="Genomic_DNA"/>
</dbReference>
<evidence type="ECO:0000256" key="2">
    <source>
        <dbReference type="ARBA" id="ARBA00022729"/>
    </source>
</evidence>
<dbReference type="PROSITE" id="PS51175">
    <property type="entry name" value="CBM6"/>
    <property type="match status" value="1"/>
</dbReference>
<dbReference type="GO" id="GO:0031222">
    <property type="term" value="P:arabinan catabolic process"/>
    <property type="evidence" value="ECO:0007669"/>
    <property type="project" value="TreeGrafter"/>
</dbReference>
<evidence type="ECO:0000259" key="4">
    <source>
        <dbReference type="PROSITE" id="PS51175"/>
    </source>
</evidence>
<dbReference type="InterPro" id="IPR002772">
    <property type="entry name" value="Glyco_hydro_3_C"/>
</dbReference>
<sequence>MAAHDAASGEGSVWSAELNRRQFLGGVVLGAGAVVAAQLPLTRVAAAEVPVVLNPAALRPDVRIRELIAALTLDEKVGLLHQFSVAIIRLGIPQFRAGTEGLHGLSWLGYATVFPQNTGLAMTWNPALMQKVGDVIGREARAYNSVDARFNGIDIWGPVVDLARDPRSGRASESMGESVTLAATLSTAMARGMKGNDPFYYQSIPTLKHIAAYGQEASRTSYSANATPRNLHEYYLRVFRMGIESGAANGMMTSYNLVNGKPTMVFPEMMSTVYEDWVPGGYGNCAYFNVTDAGSPGNLTFSNGYYPNSEVGQAAAMADSIKNGVAVMTPSDTDTPSTRRPIYEALARGMLTGADIDRAVFGVLMVRLHAGDLDAEPANPFKRLNKRNALTTPAHSAVAAQAAREQVVLLKNTGHILPLDKSLSRLALVGPLADENSTDFYAGSYPYTTFIKDEVAAKLKGGVNALAFTRGLNVVGLQVVNGTGTPDGKFLTTGDTPNASLTGSATSSDDPLAQFYDYDYGYNNHLLRSVAHDRYLAARGAGNTVVADAGPPGYESPDRSSQQWTTDQNLGIVGQSGNTVSLRFAKSSGIVSPTANPNVFVNASAPYMVRHDGSASSPNQQFQLVTVKDGIADAVARASSAPVAVVAVGDQPHLTSRETQDRLTSPPDIKLPPHQQQLVDAVAAANANTVVVVVGSYPFDLRTIAANPNVKGIVYTSHAGQELGSAVADVLFGDYAPAGRLNQTWYPGLDALPTISDYDIIKGRRTYEYYDGDVLYPFGYGLTYTSFRYRNLTVSPASSRNTRDPDVSVGLTVTNTGAVASDDVVQVYARYRPSAESRVEHPKKQLIGFQRIHLAPGRSQRVTIVAKLSCLAIRDVSRSRFFVEPGSYTISAGRSSADADQLVSRTLTVTGDPIPARDLSRATPAGDFDDYSFTSRTPTGLQADVVPTSVSEDDTYGILVRTAGAWVKYADVSVGRRSAGITVRVSNPNPSATKVAVWSGGPSAEQDGTQIGTITVEPTGSAQTFVNAGADLARPGGRTADLYLAFPDSGMIVKWLRLGAVTPATSAEVSITSNLFSSSAQTSLGRARVRIPATIEQQSASLLLEAPLRGTGVVTGPPTWAVTAPGGGPTTLATINSSGRLTATGTGDGTVRATATYATPHGTIAAELTVTLKNQTVPAGTEAEAIIIRSGHDSRPRDISWGPNQFSRFGAIDQHRGSLMLSAVTYPFPSAARPVTFELTDVQGRPTALAEITASAAGFIEGQTSGNNNRSWNCTIRATGVGNGDVHLKATTGNGLSCTTRIVIQGQTDKNAFTARHEAELFDASGNVTGAPSNLRADNVHGDDAGLQLNRIRNGDWAVYRKIDFRGVTRADLTLRYVKVSTEPATITVKADDPVNGTVLGSVTVTGDHDLNSVADYRNPLYRWRRTTVPITALPGVHDLYFVFEISPAIPDTDISNAYGAVAGWLDLGINWFRFGHRR</sequence>
<dbReference type="Gene3D" id="2.60.120.380">
    <property type="match status" value="1"/>
</dbReference>
<dbReference type="Gene3D" id="2.60.120.260">
    <property type="entry name" value="Galactose-binding domain-like"/>
    <property type="match status" value="2"/>
</dbReference>
<gene>
    <name evidence="5" type="ORF">G7043_40475</name>
</gene>
<dbReference type="InterPro" id="IPR017853">
    <property type="entry name" value="GH"/>
</dbReference>
<dbReference type="PANTHER" id="PTHR42721:SF3">
    <property type="entry name" value="BETA-D-XYLOSIDASE 5-RELATED"/>
    <property type="match status" value="1"/>
</dbReference>
<dbReference type="InterPro" id="IPR036881">
    <property type="entry name" value="Glyco_hydro_3_C_sf"/>
</dbReference>
<dbReference type="PROSITE" id="PS51318">
    <property type="entry name" value="TAT"/>
    <property type="match status" value="1"/>
</dbReference>
<dbReference type="GO" id="GO:0009044">
    <property type="term" value="F:xylan 1,4-beta-xylosidase activity"/>
    <property type="evidence" value="ECO:0007669"/>
    <property type="project" value="InterPro"/>
</dbReference>
<dbReference type="InterPro" id="IPR008979">
    <property type="entry name" value="Galactose-bd-like_sf"/>
</dbReference>
<keyword evidence="6" id="KW-1185">Reference proteome</keyword>
<evidence type="ECO:0000256" key="3">
    <source>
        <dbReference type="ARBA" id="ARBA00022801"/>
    </source>
</evidence>
<dbReference type="Pfam" id="PF00933">
    <property type="entry name" value="Glyco_hydro_3"/>
    <property type="match status" value="1"/>
</dbReference>
<dbReference type="SUPFAM" id="SSF51445">
    <property type="entry name" value="(Trans)glycosidases"/>
    <property type="match status" value="1"/>
</dbReference>
<evidence type="ECO:0000256" key="1">
    <source>
        <dbReference type="ARBA" id="ARBA00005336"/>
    </source>
</evidence>
<keyword evidence="3" id="KW-0378">Hydrolase</keyword>
<keyword evidence="2" id="KW-0732">Signal</keyword>
<proteinExistence type="inferred from homology"/>
<evidence type="ECO:0000313" key="6">
    <source>
        <dbReference type="Proteomes" id="UP000481360"/>
    </source>
</evidence>
<dbReference type="GO" id="GO:0046556">
    <property type="term" value="F:alpha-L-arabinofuranosidase activity"/>
    <property type="evidence" value="ECO:0007669"/>
    <property type="project" value="TreeGrafter"/>
</dbReference>